<dbReference type="PANTHER" id="PTHR35285">
    <property type="entry name" value="2-C-METHYL-D-ERYTHRITOL 4-PHOSPHATE CYTIDYLYLTRANSFERASE"/>
    <property type="match status" value="1"/>
</dbReference>
<keyword evidence="4 5" id="KW-0472">Membrane</keyword>
<dbReference type="OMA" id="FSMAYPY"/>
<dbReference type="KEGG" id="dcr:108192950"/>
<evidence type="ECO:0000256" key="3">
    <source>
        <dbReference type="ARBA" id="ARBA00022989"/>
    </source>
</evidence>
<dbReference type="OrthoDB" id="2018140at2759"/>
<evidence type="ECO:0000256" key="2">
    <source>
        <dbReference type="ARBA" id="ARBA00022692"/>
    </source>
</evidence>
<dbReference type="InterPro" id="IPR046756">
    <property type="entry name" value="VAS1/VOA1_TM"/>
</dbReference>
<feature type="transmembrane region" description="Helical" evidence="5">
    <location>
        <begin position="282"/>
        <end position="302"/>
    </location>
</feature>
<name>A0A161ZWW6_DAUCS</name>
<evidence type="ECO:0000256" key="5">
    <source>
        <dbReference type="SAM" id="Phobius"/>
    </source>
</evidence>
<accession>A0A161ZWW6</accession>
<comment type="subcellular location">
    <subcellularLocation>
        <location evidence="1">Membrane</location>
        <topology evidence="1">Single-pass membrane protein</topology>
    </subcellularLocation>
</comment>
<dbReference type="Proteomes" id="UP000077755">
    <property type="component" value="Chromosome 6"/>
</dbReference>
<dbReference type="EMBL" id="LNRQ01000006">
    <property type="protein sequence ID" value="KZM92672.1"/>
    <property type="molecule type" value="Genomic_DNA"/>
</dbReference>
<dbReference type="AlphaFoldDB" id="A0A161ZWW6"/>
<dbReference type="Gramene" id="KZM92672">
    <property type="protein sequence ID" value="KZM92672"/>
    <property type="gene ID" value="DCAR_019963"/>
</dbReference>
<sequence>MNRLGVLLVVIVAQFSMGWSFQSTAPAFMWSSHQDRTLDGINYQTLSPKDLAKSVMSLGGWSEYLCSRKESHPSVDIALLFVGRELQSLDISTASKHSDVALLKLLKDSFTKSNHSLAFPYVVASEDEDTMASSLVSEFAETCGHALGASNVAFTESCSVKGENYEKLANIQSIHDFLALKMETRSKEQANLVVVCNDGSSSLNGLDKSSESQVFSEVISSVEHSGAKFSALYVSDPFKAIRYPSERDLQRFLAEGPSGSKLLNSTSCDEVCRLKASLLEGLFVGIVLLIILISGLCCMAGIDTPTRFEAAQDS</sequence>
<dbReference type="GO" id="GO:0016020">
    <property type="term" value="C:membrane"/>
    <property type="evidence" value="ECO:0007669"/>
    <property type="project" value="UniProtKB-SubCell"/>
</dbReference>
<evidence type="ECO:0000259" key="7">
    <source>
        <dbReference type="Pfam" id="PF20520"/>
    </source>
</evidence>
<keyword evidence="2 5" id="KW-0812">Transmembrane</keyword>
<keyword evidence="3 5" id="KW-1133">Transmembrane helix</keyword>
<gene>
    <name evidence="8" type="ORF">DCAR_019963</name>
    <name evidence="9" type="ORF">DCAR_0626520</name>
</gene>
<evidence type="ECO:0000313" key="9">
    <source>
        <dbReference type="EMBL" id="WOH07091.1"/>
    </source>
</evidence>
<dbReference type="PANTHER" id="PTHR35285:SF1">
    <property type="entry name" value="2-C-METHYL-D-ERYTHRITOL 4-PHOSPHATE CYTIDYLYLTRANSFERASE"/>
    <property type="match status" value="1"/>
</dbReference>
<reference evidence="9" key="2">
    <citation type="submission" date="2022-03" db="EMBL/GenBank/DDBJ databases">
        <title>Draft title - Genomic analysis of global carrot germplasm unveils the trajectory of domestication and the origin of high carotenoid orange carrot.</title>
        <authorList>
            <person name="Iorizzo M."/>
            <person name="Ellison S."/>
            <person name="Senalik D."/>
            <person name="Macko-Podgorni A."/>
            <person name="Grzebelus D."/>
            <person name="Bostan H."/>
            <person name="Rolling W."/>
            <person name="Curaba J."/>
            <person name="Simon P."/>
        </authorList>
    </citation>
    <scope>NUCLEOTIDE SEQUENCE</scope>
    <source>
        <tissue evidence="9">Leaf</tissue>
    </source>
</reference>
<evidence type="ECO:0000256" key="4">
    <source>
        <dbReference type="ARBA" id="ARBA00023136"/>
    </source>
</evidence>
<proteinExistence type="predicted"/>
<dbReference type="EMBL" id="CP093348">
    <property type="protein sequence ID" value="WOH07091.1"/>
    <property type="molecule type" value="Genomic_DNA"/>
</dbReference>
<protein>
    <recommendedName>
        <fullName evidence="7">V-type proton ATPase subunit S1/VOA1 transmembrane domain-containing protein</fullName>
    </recommendedName>
</protein>
<dbReference type="Pfam" id="PF20520">
    <property type="entry name" value="Ac45-VOA1_TM"/>
    <property type="match status" value="1"/>
</dbReference>
<keyword evidence="10" id="KW-1185">Reference proteome</keyword>
<feature type="domain" description="V-type proton ATPase subunit S1/VOA1 transmembrane" evidence="7">
    <location>
        <begin position="278"/>
        <end position="309"/>
    </location>
</feature>
<evidence type="ECO:0000256" key="6">
    <source>
        <dbReference type="SAM" id="SignalP"/>
    </source>
</evidence>
<evidence type="ECO:0000256" key="1">
    <source>
        <dbReference type="ARBA" id="ARBA00004167"/>
    </source>
</evidence>
<evidence type="ECO:0000313" key="10">
    <source>
        <dbReference type="Proteomes" id="UP000077755"/>
    </source>
</evidence>
<organism evidence="8">
    <name type="scientific">Daucus carota subsp. sativus</name>
    <name type="common">Carrot</name>
    <dbReference type="NCBI Taxonomy" id="79200"/>
    <lineage>
        <taxon>Eukaryota</taxon>
        <taxon>Viridiplantae</taxon>
        <taxon>Streptophyta</taxon>
        <taxon>Embryophyta</taxon>
        <taxon>Tracheophyta</taxon>
        <taxon>Spermatophyta</taxon>
        <taxon>Magnoliopsida</taxon>
        <taxon>eudicotyledons</taxon>
        <taxon>Gunneridae</taxon>
        <taxon>Pentapetalae</taxon>
        <taxon>asterids</taxon>
        <taxon>campanulids</taxon>
        <taxon>Apiales</taxon>
        <taxon>Apiaceae</taxon>
        <taxon>Apioideae</taxon>
        <taxon>Scandiceae</taxon>
        <taxon>Daucinae</taxon>
        <taxon>Daucus</taxon>
        <taxon>Daucus sect. Daucus</taxon>
    </lineage>
</organism>
<feature type="signal peptide" evidence="6">
    <location>
        <begin position="1"/>
        <end position="20"/>
    </location>
</feature>
<reference evidence="8" key="1">
    <citation type="journal article" date="2016" name="Nat. Genet.">
        <title>A high-quality carrot genome assembly provides new insights into carotenoid accumulation and asterid genome evolution.</title>
        <authorList>
            <person name="Iorizzo M."/>
            <person name="Ellison S."/>
            <person name="Senalik D."/>
            <person name="Zeng P."/>
            <person name="Satapoomin P."/>
            <person name="Huang J."/>
            <person name="Bowman M."/>
            <person name="Iovene M."/>
            <person name="Sanseverino W."/>
            <person name="Cavagnaro P."/>
            <person name="Yildiz M."/>
            <person name="Macko-Podgorni A."/>
            <person name="Moranska E."/>
            <person name="Grzebelus E."/>
            <person name="Grzebelus D."/>
            <person name="Ashrafi H."/>
            <person name="Zheng Z."/>
            <person name="Cheng S."/>
            <person name="Spooner D."/>
            <person name="Van Deynze A."/>
            <person name="Simon P."/>
        </authorList>
    </citation>
    <scope>NUCLEOTIDE SEQUENCE [LARGE SCALE GENOMIC DNA]</scope>
    <source>
        <tissue evidence="8">Leaf</tissue>
    </source>
</reference>
<evidence type="ECO:0000313" key="8">
    <source>
        <dbReference type="EMBL" id="KZM92672.1"/>
    </source>
</evidence>
<feature type="chain" id="PRO_5007831163" description="V-type proton ATPase subunit S1/VOA1 transmembrane domain-containing protein" evidence="6">
    <location>
        <begin position="21"/>
        <end position="314"/>
    </location>
</feature>
<keyword evidence="6" id="KW-0732">Signal</keyword>
<dbReference type="STRING" id="79200.A0A161ZWW6"/>